<evidence type="ECO:0000313" key="10">
    <source>
        <dbReference type="Proteomes" id="UP001608902"/>
    </source>
</evidence>
<dbReference type="SUPFAM" id="SSF52540">
    <property type="entry name" value="P-loop containing nucleoside triphosphate hydrolases"/>
    <property type="match status" value="1"/>
</dbReference>
<keyword evidence="2 7" id="KW-0547">Nucleotide-binding</keyword>
<comment type="caution">
    <text evidence="7">Lacks conserved residue(s) required for the propagation of feature annotation.</text>
</comment>
<keyword evidence="10" id="KW-1185">Reference proteome</keyword>
<dbReference type="InterPro" id="IPR027417">
    <property type="entry name" value="P-loop_NTPase"/>
</dbReference>
<dbReference type="Pfam" id="PF00063">
    <property type="entry name" value="Myosin_head"/>
    <property type="match status" value="1"/>
</dbReference>
<keyword evidence="3 7" id="KW-0067">ATP-binding</keyword>
<dbReference type="PROSITE" id="PS51456">
    <property type="entry name" value="MYOSIN_MOTOR"/>
    <property type="match status" value="1"/>
</dbReference>
<keyword evidence="6 7" id="KW-0009">Actin-binding</keyword>
<evidence type="ECO:0000256" key="6">
    <source>
        <dbReference type="ARBA" id="ARBA00023203"/>
    </source>
</evidence>
<dbReference type="PANTHER" id="PTHR13140">
    <property type="entry name" value="MYOSIN"/>
    <property type="match status" value="1"/>
</dbReference>
<accession>A0ABD6EVC1</accession>
<sequence length="601" mass="69272">MDESAGLNRCQSHPLEDYQEGVRVWIRDPILVWRSAVLMEPITMKSNLIRLRLDDDKVVDYILKGESNMPLLRNPDVLLGRDDLTMLSYLHEPAVLNSLNYRFVQQQAVYTYCGIVLVAINPYQNCPDLYGDEMIKVYRGVGNQVRSVDPHIYAVAEEAYYDLCEYGKNQSVIVSGESGAGKTVSAKFVMRYFASVASSLRSPRKSLSKSDIQHSAIEDRVLATNPIMEAIGNAKTIRNDNSSRFGKFIQIDFTDRFVISGARMKTYLLEKSRLVFQAYNERNYHIFYQMCASRGHPMLEKFCLDHWSSYYYTSQGGDGVVESIDDAEDFERFLRAFDLLAISSDVQQNILQILAGLLYLGNISFEQNDHELAYIEEAQPGIVHLLCQKIFCINESEFRSWLIQREIRTSREIVRTPYNAFEAAVSRDALAKKIYALLFTWIVEQVNAALGQHSLNGKTKSKSRFIGVLDIYGFETFEINSFEQFCINYANEKLQQQFNQHVFKLEQQEYENEGISWLKIDFYDNEPCIDLIEGKIGLIELLDEQCKMKRGTDSDWLEKLRNSAHLKKMSHFQLPRFKSPSFIVRHFAADVSYSVEGFMEK</sequence>
<dbReference type="GO" id="GO:0005524">
    <property type="term" value="F:ATP binding"/>
    <property type="evidence" value="ECO:0007669"/>
    <property type="project" value="UniProtKB-UniRule"/>
</dbReference>
<dbReference type="SMART" id="SM00242">
    <property type="entry name" value="MYSc"/>
    <property type="match status" value="1"/>
</dbReference>
<comment type="similarity">
    <text evidence="1 7">Belongs to the TRAFAC class myosin-kinesin ATPase superfamily. Myosin family.</text>
</comment>
<dbReference type="EMBL" id="JBGFUD010005197">
    <property type="protein sequence ID" value="MFH4980190.1"/>
    <property type="molecule type" value="Genomic_DNA"/>
</dbReference>
<feature type="domain" description="Myosin motor" evidence="8">
    <location>
        <begin position="79"/>
        <end position="601"/>
    </location>
</feature>
<evidence type="ECO:0000256" key="1">
    <source>
        <dbReference type="ARBA" id="ARBA00008314"/>
    </source>
</evidence>
<dbReference type="GO" id="GO:0016459">
    <property type="term" value="C:myosin complex"/>
    <property type="evidence" value="ECO:0007669"/>
    <property type="project" value="UniProtKB-KW"/>
</dbReference>
<name>A0ABD6EVC1_9BILA</name>
<dbReference type="InterPro" id="IPR001609">
    <property type="entry name" value="Myosin_head_motor_dom-like"/>
</dbReference>
<dbReference type="GO" id="GO:0003774">
    <property type="term" value="F:cytoskeletal motor activity"/>
    <property type="evidence" value="ECO:0007669"/>
    <property type="project" value="UniProtKB-UniRule"/>
</dbReference>
<dbReference type="AlphaFoldDB" id="A0ABD6EVC1"/>
<gene>
    <name evidence="9" type="ORF">AB6A40_006899</name>
</gene>
<comment type="caution">
    <text evidence="9">The sequence shown here is derived from an EMBL/GenBank/DDBJ whole genome shotgun (WGS) entry which is preliminary data.</text>
</comment>
<feature type="binding site" evidence="7">
    <location>
        <begin position="176"/>
        <end position="183"/>
    </location>
    <ligand>
        <name>ATP</name>
        <dbReference type="ChEBI" id="CHEBI:30616"/>
    </ligand>
</feature>
<protein>
    <recommendedName>
        <fullName evidence="8">Myosin motor domain-containing protein</fullName>
    </recommendedName>
</protein>
<dbReference type="Gene3D" id="3.40.850.10">
    <property type="entry name" value="Kinesin motor domain"/>
    <property type="match status" value="1"/>
</dbReference>
<keyword evidence="4 7" id="KW-0518">Myosin</keyword>
<dbReference type="GO" id="GO:0003779">
    <property type="term" value="F:actin binding"/>
    <property type="evidence" value="ECO:0007669"/>
    <property type="project" value="UniProtKB-KW"/>
</dbReference>
<evidence type="ECO:0000259" key="8">
    <source>
        <dbReference type="PROSITE" id="PS51456"/>
    </source>
</evidence>
<dbReference type="Gene3D" id="1.20.58.530">
    <property type="match status" value="1"/>
</dbReference>
<evidence type="ECO:0000313" key="9">
    <source>
        <dbReference type="EMBL" id="MFH4980190.1"/>
    </source>
</evidence>
<dbReference type="FunFam" id="1.10.10.820:FF:000001">
    <property type="entry name" value="Myosin heavy chain"/>
    <property type="match status" value="1"/>
</dbReference>
<dbReference type="Gene3D" id="1.10.10.820">
    <property type="match status" value="1"/>
</dbReference>
<dbReference type="PRINTS" id="PR00193">
    <property type="entry name" value="MYOSINHEAVY"/>
</dbReference>
<evidence type="ECO:0000256" key="7">
    <source>
        <dbReference type="PROSITE-ProRule" id="PRU00782"/>
    </source>
</evidence>
<dbReference type="PANTHER" id="PTHR13140:SF706">
    <property type="entry name" value="DILUTE CLASS UNCONVENTIONAL MYOSIN, ISOFORM C"/>
    <property type="match status" value="1"/>
</dbReference>
<organism evidence="9 10">
    <name type="scientific">Gnathostoma spinigerum</name>
    <dbReference type="NCBI Taxonomy" id="75299"/>
    <lineage>
        <taxon>Eukaryota</taxon>
        <taxon>Metazoa</taxon>
        <taxon>Ecdysozoa</taxon>
        <taxon>Nematoda</taxon>
        <taxon>Chromadorea</taxon>
        <taxon>Rhabditida</taxon>
        <taxon>Spirurina</taxon>
        <taxon>Gnathostomatomorpha</taxon>
        <taxon>Gnathostomatoidea</taxon>
        <taxon>Gnathostomatidae</taxon>
        <taxon>Gnathostoma</taxon>
    </lineage>
</organism>
<evidence type="ECO:0000256" key="5">
    <source>
        <dbReference type="ARBA" id="ARBA00023175"/>
    </source>
</evidence>
<evidence type="ECO:0000256" key="4">
    <source>
        <dbReference type="ARBA" id="ARBA00023123"/>
    </source>
</evidence>
<evidence type="ECO:0000256" key="2">
    <source>
        <dbReference type="ARBA" id="ARBA00022741"/>
    </source>
</evidence>
<dbReference type="Gene3D" id="1.20.120.720">
    <property type="entry name" value="Myosin VI head, motor domain, U50 subdomain"/>
    <property type="match status" value="1"/>
</dbReference>
<dbReference type="Proteomes" id="UP001608902">
    <property type="component" value="Unassembled WGS sequence"/>
</dbReference>
<evidence type="ECO:0000256" key="3">
    <source>
        <dbReference type="ARBA" id="ARBA00022840"/>
    </source>
</evidence>
<proteinExistence type="inferred from homology"/>
<dbReference type="InterPro" id="IPR036961">
    <property type="entry name" value="Kinesin_motor_dom_sf"/>
</dbReference>
<reference evidence="9 10" key="1">
    <citation type="submission" date="2024-08" db="EMBL/GenBank/DDBJ databases">
        <title>Gnathostoma spinigerum genome.</title>
        <authorList>
            <person name="Gonzalez-Bertolin B."/>
            <person name="Monzon S."/>
            <person name="Zaballos A."/>
            <person name="Jimenez P."/>
            <person name="Dekumyoy P."/>
            <person name="Varona S."/>
            <person name="Cuesta I."/>
            <person name="Sumanam S."/>
            <person name="Adisakwattana P."/>
            <person name="Gasser R.B."/>
            <person name="Hernandez-Gonzalez A."/>
            <person name="Young N.D."/>
            <person name="Perteguer M.J."/>
        </authorList>
    </citation>
    <scope>NUCLEOTIDE SEQUENCE [LARGE SCALE GENOMIC DNA]</scope>
    <source>
        <strain evidence="9">AL3</strain>
        <tissue evidence="9">Liver</tissue>
    </source>
</reference>
<feature type="non-terminal residue" evidence="9">
    <location>
        <position position="601"/>
    </location>
</feature>
<keyword evidence="5 7" id="KW-0505">Motor protein</keyword>
<dbReference type="SUPFAM" id="SSF50084">
    <property type="entry name" value="Myosin S1 fragment, N-terminal domain"/>
    <property type="match status" value="1"/>
</dbReference>